<protein>
    <submittedName>
        <fullName evidence="2">Uncharacterized protein</fullName>
    </submittedName>
</protein>
<proteinExistence type="predicted"/>
<comment type="caution">
    <text evidence="2">The sequence shown here is derived from an EMBL/GenBank/DDBJ whole genome shotgun (WGS) entry which is preliminary data.</text>
</comment>
<evidence type="ECO:0000256" key="1">
    <source>
        <dbReference type="SAM" id="MobiDB-lite"/>
    </source>
</evidence>
<dbReference type="OrthoDB" id="10533333at2759"/>
<evidence type="ECO:0000313" key="3">
    <source>
        <dbReference type="Proteomes" id="UP001165082"/>
    </source>
</evidence>
<dbReference type="Proteomes" id="UP001165082">
    <property type="component" value="Unassembled WGS sequence"/>
</dbReference>
<feature type="region of interest" description="Disordered" evidence="1">
    <location>
        <begin position="26"/>
        <end position="105"/>
    </location>
</feature>
<feature type="compositionally biased region" description="Low complexity" evidence="1">
    <location>
        <begin position="38"/>
        <end position="53"/>
    </location>
</feature>
<gene>
    <name evidence="2" type="ORF">TrRE_jg2614</name>
</gene>
<dbReference type="EMBL" id="BRXZ01004570">
    <property type="protein sequence ID" value="GMH51490.1"/>
    <property type="molecule type" value="Genomic_DNA"/>
</dbReference>
<organism evidence="2 3">
    <name type="scientific">Triparma retinervis</name>
    <dbReference type="NCBI Taxonomy" id="2557542"/>
    <lineage>
        <taxon>Eukaryota</taxon>
        <taxon>Sar</taxon>
        <taxon>Stramenopiles</taxon>
        <taxon>Ochrophyta</taxon>
        <taxon>Bolidophyceae</taxon>
        <taxon>Parmales</taxon>
        <taxon>Triparmaceae</taxon>
        <taxon>Triparma</taxon>
    </lineage>
</organism>
<keyword evidence="3" id="KW-1185">Reference proteome</keyword>
<accession>A0A9W6ZK69</accession>
<feature type="non-terminal residue" evidence="2">
    <location>
        <position position="105"/>
    </location>
</feature>
<feature type="non-terminal residue" evidence="2">
    <location>
        <position position="1"/>
    </location>
</feature>
<sequence length="105" mass="11429">APAILNSDERRLARSRRRLHYKRIDIEDGLNVPSHAYDSPPSSRPGSGDDGMSTPDESNGGRPKTSRGTRNPSPDKMASYVVMSPTSDLPERGRGEVMYFGQPGG</sequence>
<name>A0A9W6ZK69_9STRA</name>
<reference evidence="2" key="1">
    <citation type="submission" date="2022-07" db="EMBL/GenBank/DDBJ databases">
        <title>Genome analysis of Parmales, a sister group of diatoms, reveals the evolutionary specialization of diatoms from phago-mixotrophs to photoautotrophs.</title>
        <authorList>
            <person name="Ban H."/>
            <person name="Sato S."/>
            <person name="Yoshikawa S."/>
            <person name="Kazumasa Y."/>
            <person name="Nakamura Y."/>
            <person name="Ichinomiya M."/>
            <person name="Saitoh K."/>
            <person name="Sato N."/>
            <person name="Blanc-Mathieu R."/>
            <person name="Endo H."/>
            <person name="Kuwata A."/>
            <person name="Ogata H."/>
        </authorList>
    </citation>
    <scope>NUCLEOTIDE SEQUENCE</scope>
</reference>
<evidence type="ECO:0000313" key="2">
    <source>
        <dbReference type="EMBL" id="GMH51490.1"/>
    </source>
</evidence>
<dbReference type="AlphaFoldDB" id="A0A9W6ZK69"/>